<evidence type="ECO:0000259" key="7">
    <source>
        <dbReference type="PROSITE" id="PS50157"/>
    </source>
</evidence>
<feature type="domain" description="C2H2-type" evidence="7">
    <location>
        <begin position="217"/>
        <end position="246"/>
    </location>
</feature>
<feature type="domain" description="C2H2-type" evidence="7">
    <location>
        <begin position="188"/>
        <end position="215"/>
    </location>
</feature>
<evidence type="ECO:0000256" key="5">
    <source>
        <dbReference type="PROSITE-ProRule" id="PRU00042"/>
    </source>
</evidence>
<dbReference type="PROSITE" id="PS50157">
    <property type="entry name" value="ZINC_FINGER_C2H2_2"/>
    <property type="match status" value="4"/>
</dbReference>
<organism evidence="8">
    <name type="scientific">Culex pipiens</name>
    <name type="common">House mosquito</name>
    <dbReference type="NCBI Taxonomy" id="7175"/>
    <lineage>
        <taxon>Eukaryota</taxon>
        <taxon>Metazoa</taxon>
        <taxon>Ecdysozoa</taxon>
        <taxon>Arthropoda</taxon>
        <taxon>Hexapoda</taxon>
        <taxon>Insecta</taxon>
        <taxon>Pterygota</taxon>
        <taxon>Neoptera</taxon>
        <taxon>Endopterygota</taxon>
        <taxon>Diptera</taxon>
        <taxon>Nematocera</taxon>
        <taxon>Culicoidea</taxon>
        <taxon>Culicidae</taxon>
        <taxon>Culicinae</taxon>
        <taxon>Culicini</taxon>
        <taxon>Culex</taxon>
        <taxon>Culex</taxon>
    </lineage>
</organism>
<sequence>MIGDQLEIVPVASNESVKMEDQSFGISFYSEEQQDYNPPPVLPSAAPQIEPNYSKYDLGEGYFSYYADDPNVPERSSCRAASPALSDILNEFSVPGGIVPLETSASDSSDTEDDPEISEKAITINASDDESSSALPVPKTKKSRGRKRLQQEVVIPGKWYCKECARNFMSQAGLTQHINTRHSRLKPHRCDVCSKRFDFLQEMKDHRERHAAKNKPFACSFDGCTKRFVYRYDMDRHFLTNHGEAPHPCKLCDRGFGRMDQLQKHLQSHRKNTNFRHMC</sequence>
<feature type="compositionally biased region" description="Basic residues" evidence="6">
    <location>
        <begin position="139"/>
        <end position="148"/>
    </location>
</feature>
<dbReference type="InterPro" id="IPR036236">
    <property type="entry name" value="Znf_C2H2_sf"/>
</dbReference>
<dbReference type="Pfam" id="PF00096">
    <property type="entry name" value="zf-C2H2"/>
    <property type="match status" value="2"/>
</dbReference>
<dbReference type="GO" id="GO:0000981">
    <property type="term" value="F:DNA-binding transcription factor activity, RNA polymerase II-specific"/>
    <property type="evidence" value="ECO:0007669"/>
    <property type="project" value="TreeGrafter"/>
</dbReference>
<dbReference type="GO" id="GO:0043565">
    <property type="term" value="F:sequence-specific DNA binding"/>
    <property type="evidence" value="ECO:0007669"/>
    <property type="project" value="TreeGrafter"/>
</dbReference>
<evidence type="ECO:0000256" key="4">
    <source>
        <dbReference type="ARBA" id="ARBA00022833"/>
    </source>
</evidence>
<protein>
    <submittedName>
        <fullName evidence="8">Zinc finger and SCAN domain-containing protein 5C</fullName>
    </submittedName>
</protein>
<dbReference type="Gene3D" id="3.30.160.60">
    <property type="entry name" value="Classic Zinc Finger"/>
    <property type="match status" value="3"/>
</dbReference>
<keyword evidence="4" id="KW-0862">Zinc</keyword>
<dbReference type="Pfam" id="PF13912">
    <property type="entry name" value="zf-C2H2_6"/>
    <property type="match status" value="1"/>
</dbReference>
<evidence type="ECO:0000256" key="1">
    <source>
        <dbReference type="ARBA" id="ARBA00022723"/>
    </source>
</evidence>
<dbReference type="InterPro" id="IPR013087">
    <property type="entry name" value="Znf_C2H2_type"/>
</dbReference>
<proteinExistence type="predicted"/>
<feature type="domain" description="C2H2-type" evidence="7">
    <location>
        <begin position="159"/>
        <end position="187"/>
    </location>
</feature>
<dbReference type="AlphaFoldDB" id="A0A8D8GM28"/>
<dbReference type="EMBL" id="HBUE01276505">
    <property type="protein sequence ID" value="CAG6566627.1"/>
    <property type="molecule type" value="Transcribed_RNA"/>
</dbReference>
<dbReference type="GO" id="GO:0008270">
    <property type="term" value="F:zinc ion binding"/>
    <property type="evidence" value="ECO:0007669"/>
    <property type="project" value="UniProtKB-KW"/>
</dbReference>
<evidence type="ECO:0000256" key="3">
    <source>
        <dbReference type="ARBA" id="ARBA00022771"/>
    </source>
</evidence>
<reference evidence="8" key="1">
    <citation type="submission" date="2021-05" db="EMBL/GenBank/DDBJ databases">
        <authorList>
            <person name="Alioto T."/>
            <person name="Alioto T."/>
            <person name="Gomez Garrido J."/>
        </authorList>
    </citation>
    <scope>NUCLEOTIDE SEQUENCE</scope>
</reference>
<dbReference type="SMART" id="SM00355">
    <property type="entry name" value="ZnF_C2H2"/>
    <property type="match status" value="4"/>
</dbReference>
<feature type="domain" description="C2H2-type" evidence="7">
    <location>
        <begin position="247"/>
        <end position="274"/>
    </location>
</feature>
<dbReference type="EMBL" id="HBUE01171058">
    <property type="protein sequence ID" value="CAG6515127.1"/>
    <property type="molecule type" value="Transcribed_RNA"/>
</dbReference>
<dbReference type="GO" id="GO:0005634">
    <property type="term" value="C:nucleus"/>
    <property type="evidence" value="ECO:0007669"/>
    <property type="project" value="TreeGrafter"/>
</dbReference>
<evidence type="ECO:0000256" key="2">
    <source>
        <dbReference type="ARBA" id="ARBA00022737"/>
    </source>
</evidence>
<accession>A0A8D8GM28</accession>
<dbReference type="PANTHER" id="PTHR24408:SF58">
    <property type="entry name" value="TRANSCRIPTION FACTOR (TFIIIA), PUTATIVE (AFU_ORTHOLOGUE AFUA_1G05150)-RELATED"/>
    <property type="match status" value="1"/>
</dbReference>
<evidence type="ECO:0000313" key="8">
    <source>
        <dbReference type="EMBL" id="CAG6515127.1"/>
    </source>
</evidence>
<keyword evidence="2" id="KW-0677">Repeat</keyword>
<name>A0A8D8GM28_CULPI</name>
<dbReference type="SUPFAM" id="SSF57667">
    <property type="entry name" value="beta-beta-alpha zinc fingers"/>
    <property type="match status" value="2"/>
</dbReference>
<feature type="region of interest" description="Disordered" evidence="6">
    <location>
        <begin position="122"/>
        <end position="148"/>
    </location>
</feature>
<evidence type="ECO:0000256" key="6">
    <source>
        <dbReference type="SAM" id="MobiDB-lite"/>
    </source>
</evidence>
<keyword evidence="1" id="KW-0479">Metal-binding</keyword>
<keyword evidence="3 5" id="KW-0863">Zinc-finger</keyword>
<dbReference type="PANTHER" id="PTHR24408">
    <property type="entry name" value="ZINC FINGER PROTEIN"/>
    <property type="match status" value="1"/>
</dbReference>
<dbReference type="PROSITE" id="PS00028">
    <property type="entry name" value="ZINC_FINGER_C2H2_1"/>
    <property type="match status" value="4"/>
</dbReference>